<reference evidence="1 2" key="1">
    <citation type="submission" date="2018-08" db="EMBL/GenBank/DDBJ databases">
        <title>Genome Sequence of Clavibacter michiganensis Subspecies type strains, and the Atypical Peach-Colored Strains Isolated from Tomato.</title>
        <authorList>
            <person name="Osdaghi E."/>
            <person name="Portier P."/>
            <person name="Briand M."/>
            <person name="Jacques M.-A."/>
        </authorList>
    </citation>
    <scope>NUCLEOTIDE SEQUENCE [LARGE SCALE GENOMIC DNA]</scope>
    <source>
        <strain evidence="1 2">CFBP 6488</strain>
    </source>
</reference>
<dbReference type="Gene3D" id="3.40.309.10">
    <property type="entry name" value="Aldehyde Dehydrogenase, Chain A, domain 2"/>
    <property type="match status" value="1"/>
</dbReference>
<evidence type="ECO:0000313" key="1">
    <source>
        <dbReference type="EMBL" id="RII96330.1"/>
    </source>
</evidence>
<accession>A0A399NQ87</accession>
<dbReference type="InterPro" id="IPR016161">
    <property type="entry name" value="Ald_DH/histidinol_DH"/>
</dbReference>
<dbReference type="Proteomes" id="UP000266634">
    <property type="component" value="Unassembled WGS sequence"/>
</dbReference>
<comment type="caution">
    <text evidence="1">The sequence shown here is derived from an EMBL/GenBank/DDBJ whole genome shotgun (WGS) entry which is preliminary data.</text>
</comment>
<feature type="non-terminal residue" evidence="1">
    <location>
        <position position="1"/>
    </location>
</feature>
<organism evidence="1 2">
    <name type="scientific">Clavibacter michiganensis subsp. insidiosus</name>
    <dbReference type="NCBI Taxonomy" id="33014"/>
    <lineage>
        <taxon>Bacteria</taxon>
        <taxon>Bacillati</taxon>
        <taxon>Actinomycetota</taxon>
        <taxon>Actinomycetes</taxon>
        <taxon>Micrococcales</taxon>
        <taxon>Microbacteriaceae</taxon>
        <taxon>Clavibacter</taxon>
    </lineage>
</organism>
<proteinExistence type="predicted"/>
<sequence>GGRAAAIAVDGVRLVAEGRAPAGDDGSVTPTIAAVALAAFEAAEDVLRHEVFGPFALLVEYPAGTDLAALAARTFTGELTASVHLGAEEADAAAAELIRVL</sequence>
<protein>
    <submittedName>
        <fullName evidence="1">Aldehyde dehydrogenase (NADP(+))</fullName>
    </submittedName>
</protein>
<feature type="non-terminal residue" evidence="1">
    <location>
        <position position="101"/>
    </location>
</feature>
<name>A0A399NQ87_9MICO</name>
<evidence type="ECO:0000313" key="2">
    <source>
        <dbReference type="Proteomes" id="UP000266634"/>
    </source>
</evidence>
<dbReference type="AlphaFoldDB" id="A0A399NQ87"/>
<dbReference type="InterPro" id="IPR016163">
    <property type="entry name" value="Ald_DH_C"/>
</dbReference>
<gene>
    <name evidence="1" type="ORF">DZF93_20865</name>
</gene>
<dbReference type="SUPFAM" id="SSF53720">
    <property type="entry name" value="ALDH-like"/>
    <property type="match status" value="1"/>
</dbReference>
<dbReference type="GO" id="GO:0016620">
    <property type="term" value="F:oxidoreductase activity, acting on the aldehyde or oxo group of donors, NAD or NADP as acceptor"/>
    <property type="evidence" value="ECO:0007669"/>
    <property type="project" value="InterPro"/>
</dbReference>
<dbReference type="EMBL" id="QWEA01001789">
    <property type="protein sequence ID" value="RII96330.1"/>
    <property type="molecule type" value="Genomic_DNA"/>
</dbReference>